<name>A0A1I7W6Q6_HETBA</name>
<proteinExistence type="predicted"/>
<keyword evidence="1" id="KW-0472">Membrane</keyword>
<feature type="transmembrane region" description="Helical" evidence="1">
    <location>
        <begin position="122"/>
        <end position="147"/>
    </location>
</feature>
<evidence type="ECO:0000256" key="1">
    <source>
        <dbReference type="SAM" id="Phobius"/>
    </source>
</evidence>
<evidence type="ECO:0000313" key="3">
    <source>
        <dbReference type="WBParaSite" id="Hba_00322"/>
    </source>
</evidence>
<reference evidence="3" key="1">
    <citation type="submission" date="2016-11" db="UniProtKB">
        <authorList>
            <consortium name="WormBaseParasite"/>
        </authorList>
    </citation>
    <scope>IDENTIFICATION</scope>
</reference>
<keyword evidence="1" id="KW-1133">Transmembrane helix</keyword>
<evidence type="ECO:0000313" key="2">
    <source>
        <dbReference type="Proteomes" id="UP000095283"/>
    </source>
</evidence>
<dbReference type="PROSITE" id="PS51257">
    <property type="entry name" value="PROKAR_LIPOPROTEIN"/>
    <property type="match status" value="1"/>
</dbReference>
<accession>A0A1I7W6Q6</accession>
<protein>
    <submittedName>
        <fullName evidence="3">Transmembrane protein</fullName>
    </submittedName>
</protein>
<sequence length="213" mass="24077">MSIRLVPPFVYDEVSSWWISLAPLIFTGCFFFFESLIVFISQGVMLPLRSFLLRTLSRIMGLNLVNTKSSVKMLANPSCWPKTAIVATGVIIYGLIISLYFLCYVPVILGSPIVMIAKGLGYSLWVITLHGIRQICLALTSISNYLYQQRQRRRRINLWTSIPIIMAVYSIQRATSCQEVDVFSIELACVELLVKSVRAHKSVQTGSMPRTLF</sequence>
<feature type="transmembrane region" description="Helical" evidence="1">
    <location>
        <begin position="17"/>
        <end position="40"/>
    </location>
</feature>
<dbReference type="Proteomes" id="UP000095283">
    <property type="component" value="Unplaced"/>
</dbReference>
<keyword evidence="2" id="KW-1185">Reference proteome</keyword>
<feature type="transmembrane region" description="Helical" evidence="1">
    <location>
        <begin position="90"/>
        <end position="116"/>
    </location>
</feature>
<dbReference type="WBParaSite" id="Hba_00322">
    <property type="protein sequence ID" value="Hba_00322"/>
    <property type="gene ID" value="Hba_00322"/>
</dbReference>
<organism evidence="2 3">
    <name type="scientific">Heterorhabditis bacteriophora</name>
    <name type="common">Entomopathogenic nematode worm</name>
    <dbReference type="NCBI Taxonomy" id="37862"/>
    <lineage>
        <taxon>Eukaryota</taxon>
        <taxon>Metazoa</taxon>
        <taxon>Ecdysozoa</taxon>
        <taxon>Nematoda</taxon>
        <taxon>Chromadorea</taxon>
        <taxon>Rhabditida</taxon>
        <taxon>Rhabditina</taxon>
        <taxon>Rhabditomorpha</taxon>
        <taxon>Strongyloidea</taxon>
        <taxon>Heterorhabditidae</taxon>
        <taxon>Heterorhabditis</taxon>
    </lineage>
</organism>
<keyword evidence="1" id="KW-0812">Transmembrane</keyword>
<dbReference type="AlphaFoldDB" id="A0A1I7W6Q6"/>